<organism evidence="2 3">
    <name type="scientific">Dioscorea zingiberensis</name>
    <dbReference type="NCBI Taxonomy" id="325984"/>
    <lineage>
        <taxon>Eukaryota</taxon>
        <taxon>Viridiplantae</taxon>
        <taxon>Streptophyta</taxon>
        <taxon>Embryophyta</taxon>
        <taxon>Tracheophyta</taxon>
        <taxon>Spermatophyta</taxon>
        <taxon>Magnoliopsida</taxon>
        <taxon>Liliopsida</taxon>
        <taxon>Dioscoreales</taxon>
        <taxon>Dioscoreaceae</taxon>
        <taxon>Dioscorea</taxon>
    </lineage>
</organism>
<dbReference type="Gene3D" id="3.60.20.10">
    <property type="entry name" value="Glutamine Phosphoribosylpyrophosphate, subunit 1, domain 1"/>
    <property type="match status" value="1"/>
</dbReference>
<keyword evidence="3" id="KW-1185">Reference proteome</keyword>
<dbReference type="GO" id="GO:0005839">
    <property type="term" value="C:proteasome core complex"/>
    <property type="evidence" value="ECO:0007669"/>
    <property type="project" value="InterPro"/>
</dbReference>
<evidence type="ECO:0000313" key="2">
    <source>
        <dbReference type="EMBL" id="KAJ0985608.1"/>
    </source>
</evidence>
<gene>
    <name evidence="2" type="ORF">J5N97_003964</name>
</gene>
<dbReference type="OrthoDB" id="1676027at2759"/>
<comment type="subunit">
    <text evidence="1">The 26S proteasome consists of a 20S proteasome core and two 19S regulatory subunits. The 20S proteasome core is composed of 28 subunits that are arranged in four stacked rings, resulting in a barrel-shaped structure. The two end rings are each formed by seven alpha subunits, and the two central rings are each formed by seven beta subunits. The catalytic chamber with the active sites is on the inside of the barrel.</text>
</comment>
<proteinExistence type="predicted"/>
<reference evidence="2" key="1">
    <citation type="submission" date="2021-03" db="EMBL/GenBank/DDBJ databases">
        <authorList>
            <person name="Li Z."/>
            <person name="Yang C."/>
        </authorList>
    </citation>
    <scope>NUCLEOTIDE SEQUENCE</scope>
    <source>
        <strain evidence="2">Dzin_1.0</strain>
        <tissue evidence="2">Leaf</tissue>
    </source>
</reference>
<dbReference type="SUPFAM" id="SSF56235">
    <property type="entry name" value="N-terminal nucleophile aminohydrolases (Ntn hydrolases)"/>
    <property type="match status" value="1"/>
</dbReference>
<evidence type="ECO:0000313" key="3">
    <source>
        <dbReference type="Proteomes" id="UP001085076"/>
    </source>
</evidence>
<accession>A0A9D5HQZ2</accession>
<dbReference type="InterPro" id="IPR001353">
    <property type="entry name" value="Proteasome_sua/b"/>
</dbReference>
<dbReference type="Proteomes" id="UP001085076">
    <property type="component" value="Miscellaneous, Linkage group lg01"/>
</dbReference>
<evidence type="ECO:0000256" key="1">
    <source>
        <dbReference type="ARBA" id="ARBA00026071"/>
    </source>
</evidence>
<dbReference type="Pfam" id="PF00227">
    <property type="entry name" value="Proteasome"/>
    <property type="match status" value="1"/>
</dbReference>
<comment type="caution">
    <text evidence="2">The sequence shown here is derived from an EMBL/GenBank/DDBJ whole genome shotgun (WGS) entry which is preliminary data.</text>
</comment>
<name>A0A9D5HQZ2_9LILI</name>
<dbReference type="AlphaFoldDB" id="A0A9D5HQZ2"/>
<dbReference type="GO" id="GO:0051603">
    <property type="term" value="P:proteolysis involved in protein catabolic process"/>
    <property type="evidence" value="ECO:0007669"/>
    <property type="project" value="InterPro"/>
</dbReference>
<protein>
    <submittedName>
        <fullName evidence="2">Uncharacterized protein</fullName>
    </submittedName>
</protein>
<dbReference type="InterPro" id="IPR029055">
    <property type="entry name" value="Ntn_hydrolases_N"/>
</dbReference>
<sequence>MEAIRDASSAIGILARDDVLYMTDPNGNYGGWKAAAIGRIKKQDYKEEMTWKAAVQLALKVLSKTM</sequence>
<dbReference type="EMBL" id="JAGGNH010000001">
    <property type="protein sequence ID" value="KAJ0985608.1"/>
    <property type="molecule type" value="Genomic_DNA"/>
</dbReference>
<reference evidence="2" key="2">
    <citation type="journal article" date="2022" name="Hortic Res">
        <title>The genome of Dioscorea zingiberensis sheds light on the biosynthesis, origin and evolution of the medicinally important diosgenin saponins.</title>
        <authorList>
            <person name="Li Y."/>
            <person name="Tan C."/>
            <person name="Li Z."/>
            <person name="Guo J."/>
            <person name="Li S."/>
            <person name="Chen X."/>
            <person name="Wang C."/>
            <person name="Dai X."/>
            <person name="Yang H."/>
            <person name="Song W."/>
            <person name="Hou L."/>
            <person name="Xu J."/>
            <person name="Tong Z."/>
            <person name="Xu A."/>
            <person name="Yuan X."/>
            <person name="Wang W."/>
            <person name="Yang Q."/>
            <person name="Chen L."/>
            <person name="Sun Z."/>
            <person name="Wang K."/>
            <person name="Pan B."/>
            <person name="Chen J."/>
            <person name="Bao Y."/>
            <person name="Liu F."/>
            <person name="Qi X."/>
            <person name="Gang D.R."/>
            <person name="Wen J."/>
            <person name="Li J."/>
        </authorList>
    </citation>
    <scope>NUCLEOTIDE SEQUENCE</scope>
    <source>
        <strain evidence="2">Dzin_1.0</strain>
    </source>
</reference>